<name>A0A2G9C6B8_9BURK</name>
<dbReference type="SUPFAM" id="SSF56672">
    <property type="entry name" value="DNA/RNA polymerases"/>
    <property type="match status" value="1"/>
</dbReference>
<keyword evidence="4" id="KW-1185">Reference proteome</keyword>
<dbReference type="AlphaFoldDB" id="A0A2G9C6B8"/>
<comment type="caution">
    <text evidence="3">The sequence shown here is derived from an EMBL/GenBank/DDBJ whole genome shotgun (WGS) entry which is preliminary data.</text>
</comment>
<protein>
    <submittedName>
        <fullName evidence="3">DNA polymerase</fullName>
    </submittedName>
</protein>
<evidence type="ECO:0000256" key="2">
    <source>
        <dbReference type="SAM" id="MobiDB-lite"/>
    </source>
</evidence>
<dbReference type="EMBL" id="PEOG01000049">
    <property type="protein sequence ID" value="PIM51973.1"/>
    <property type="molecule type" value="Genomic_DNA"/>
</dbReference>
<organism evidence="3 4">
    <name type="scientific">Roseateles chitinivorans</name>
    <dbReference type="NCBI Taxonomy" id="2917965"/>
    <lineage>
        <taxon>Bacteria</taxon>
        <taxon>Pseudomonadati</taxon>
        <taxon>Pseudomonadota</taxon>
        <taxon>Betaproteobacteria</taxon>
        <taxon>Burkholderiales</taxon>
        <taxon>Sphaerotilaceae</taxon>
        <taxon>Roseateles</taxon>
    </lineage>
</organism>
<dbReference type="PANTHER" id="PTHR35369">
    <property type="entry name" value="BLR3025 PROTEIN-RELATED"/>
    <property type="match status" value="1"/>
</dbReference>
<accession>A0A2G9C6B8</accession>
<dbReference type="Proteomes" id="UP000231501">
    <property type="component" value="Unassembled WGS sequence"/>
</dbReference>
<dbReference type="InterPro" id="IPR043502">
    <property type="entry name" value="DNA/RNA_pol_sf"/>
</dbReference>
<dbReference type="GO" id="GO:0006281">
    <property type="term" value="P:DNA repair"/>
    <property type="evidence" value="ECO:0007669"/>
    <property type="project" value="TreeGrafter"/>
</dbReference>
<keyword evidence="1" id="KW-0227">DNA damage</keyword>
<sequence length="435" mass="46763">MEVEASLRLFRGLGALQARIADEAPDLGAVGIGWAPTATAALVLARCGVPDLGGRLLQAVLDPLPLQALSAGADHAEPLSRAGINTLGQLRALPRGGISRRFGAALLAMLDQAYGLRPEAHRWEVLPEDFHARIELPGRVDHAPALLLGARPLLMRLCGWLAARHAGATGVTLHWVHDSMRAKDAGDGGSLTIRTAEPIRALEHFCRLMAEHLAKTRLLAPVGELRLEAIGVQALTEDSASLLPDTVRTGETLYLTLERIAARLGPERVLQPAPGDDHRLEWMTRWQPATDSQRAGASGNGRRRAVARPAPSMPEPGFLLEPPLRLALRDHRPHYQGALTLLVGPDRVEGGWWDRLPARAPADAAVETGAGVRDQTAPAFTALVPRDDAAMVAIGHRNVVRDYWIAVNDNAGVVAIFRQPLDDGGSAWFLHGVYA</sequence>
<reference evidence="3 4" key="1">
    <citation type="submission" date="2017-11" db="EMBL/GenBank/DDBJ databases">
        <title>Draft genome sequence of Mitsuaria sp. HWN-4.</title>
        <authorList>
            <person name="Gundlapally S.R."/>
        </authorList>
    </citation>
    <scope>NUCLEOTIDE SEQUENCE [LARGE SCALE GENOMIC DNA]</scope>
    <source>
        <strain evidence="3 4">HWN-4</strain>
    </source>
</reference>
<dbReference type="PANTHER" id="PTHR35369:SF2">
    <property type="entry name" value="BLR3025 PROTEIN"/>
    <property type="match status" value="1"/>
</dbReference>
<evidence type="ECO:0000313" key="3">
    <source>
        <dbReference type="EMBL" id="PIM51973.1"/>
    </source>
</evidence>
<gene>
    <name evidence="3" type="ORF">CS062_17070</name>
</gene>
<proteinExistence type="predicted"/>
<dbReference type="CDD" id="cd03468">
    <property type="entry name" value="PolY_like"/>
    <property type="match status" value="1"/>
</dbReference>
<feature type="region of interest" description="Disordered" evidence="2">
    <location>
        <begin position="288"/>
        <end position="314"/>
    </location>
</feature>
<evidence type="ECO:0000256" key="1">
    <source>
        <dbReference type="ARBA" id="ARBA00022763"/>
    </source>
</evidence>
<evidence type="ECO:0000313" key="4">
    <source>
        <dbReference type="Proteomes" id="UP000231501"/>
    </source>
</evidence>
<dbReference type="InterPro" id="IPR050356">
    <property type="entry name" value="SulA_CellDiv_inhibitor"/>
</dbReference>